<accession>H0E1J1</accession>
<evidence type="ECO:0000313" key="3">
    <source>
        <dbReference type="Proteomes" id="UP000005143"/>
    </source>
</evidence>
<organism evidence="2 3">
    <name type="scientific">Patulibacter medicamentivorans</name>
    <dbReference type="NCBI Taxonomy" id="1097667"/>
    <lineage>
        <taxon>Bacteria</taxon>
        <taxon>Bacillati</taxon>
        <taxon>Actinomycetota</taxon>
        <taxon>Thermoleophilia</taxon>
        <taxon>Solirubrobacterales</taxon>
        <taxon>Patulibacteraceae</taxon>
        <taxon>Patulibacter</taxon>
    </lineage>
</organism>
<dbReference type="AlphaFoldDB" id="H0E1J1"/>
<proteinExistence type="predicted"/>
<evidence type="ECO:0000313" key="2">
    <source>
        <dbReference type="EMBL" id="EHN12476.1"/>
    </source>
</evidence>
<protein>
    <submittedName>
        <fullName evidence="2">Uncharacterized protein</fullName>
    </submittedName>
</protein>
<feature type="signal peptide" evidence="1">
    <location>
        <begin position="1"/>
        <end position="15"/>
    </location>
</feature>
<comment type="caution">
    <text evidence="2">The sequence shown here is derived from an EMBL/GenBank/DDBJ whole genome shotgun (WGS) entry which is preliminary data.</text>
</comment>
<keyword evidence="3" id="KW-1185">Reference proteome</keyword>
<reference evidence="2 3" key="1">
    <citation type="journal article" date="2013" name="Biodegradation">
        <title>Quantitative proteomic analysis of ibuprofen-degrading Patulibacter sp. strain I11.</title>
        <authorList>
            <person name="Almeida B."/>
            <person name="Kjeldal H."/>
            <person name="Lolas I."/>
            <person name="Knudsen A.D."/>
            <person name="Carvalho G."/>
            <person name="Nielsen K.L."/>
            <person name="Barreto Crespo M.T."/>
            <person name="Stensballe A."/>
            <person name="Nielsen J.L."/>
        </authorList>
    </citation>
    <scope>NUCLEOTIDE SEQUENCE [LARGE SCALE GENOMIC DNA]</scope>
    <source>
        <strain evidence="2 3">I11</strain>
    </source>
</reference>
<name>H0E1J1_9ACTN</name>
<keyword evidence="1" id="KW-0732">Signal</keyword>
<sequence>MAALATFALVPAAMAADGTYSVYACKGPTGAPVGSSGWAPAASPQAHTSDACSGGGPLALSLDAGAGGGQVAKWTFQAPSATRIAGLNLLRTTQGLAGTSNTNVSYVVNALGVAPDGNTKELESCEKKNDKCQTELSAPVSKPGLDAAGLVVQLTCATGLLDSCPTAAPTVVSLGQAVVTLRDATAPSVSGTKVIDDGDKSGTLRVRFDAADQGGGLYRAVTRVDGKVVATQGLGDANCADADPADGDAYQFVSAQPCPASATGRESSINYKSLTAGPHTVQIEVEDAAGNSTAVYATQFPRANADGGGTAVDPKRLLQGRVRAWFPSGPKGKTHLRSRTFAYGVRPLIRGYVVDRKGKGIVGARVDVYHVTRNGKRTLVKTGLKTRGKGLLTYIVSKRLDTRRIELTYRALRPGPITGKVSLSVRVVKGGKTFVLPENRKGGKKKSARK</sequence>
<dbReference type="EMBL" id="AGUD01000022">
    <property type="protein sequence ID" value="EHN12476.1"/>
    <property type="molecule type" value="Genomic_DNA"/>
</dbReference>
<gene>
    <name evidence="2" type="ORF">PAI11_06530</name>
</gene>
<dbReference type="Proteomes" id="UP000005143">
    <property type="component" value="Unassembled WGS sequence"/>
</dbReference>
<evidence type="ECO:0000256" key="1">
    <source>
        <dbReference type="SAM" id="SignalP"/>
    </source>
</evidence>
<feature type="chain" id="PRO_5039426143" evidence="1">
    <location>
        <begin position="16"/>
        <end position="450"/>
    </location>
</feature>